<evidence type="ECO:0000256" key="5">
    <source>
        <dbReference type="ARBA" id="ARBA00022989"/>
    </source>
</evidence>
<reference evidence="8" key="2">
    <citation type="submission" date="2023-08" db="EMBL/GenBank/DDBJ databases">
        <authorList>
            <person name="Luo J."/>
        </authorList>
    </citation>
    <scope>NUCLEOTIDE SEQUENCE</scope>
    <source>
        <strain evidence="8">DSM 25064</strain>
    </source>
</reference>
<comment type="subcellular location">
    <subcellularLocation>
        <location evidence="1">Membrane</location>
        <topology evidence="1">Multi-pass membrane protein</topology>
    </subcellularLocation>
</comment>
<keyword evidence="6 7" id="KW-0472">Membrane</keyword>
<dbReference type="Pfam" id="PF03547">
    <property type="entry name" value="Mem_trans"/>
    <property type="match status" value="1"/>
</dbReference>
<keyword evidence="3" id="KW-1003">Cell membrane</keyword>
<keyword evidence="5 7" id="KW-1133">Transmembrane helix</keyword>
<gene>
    <name evidence="8" type="ORF">Q8A57_08430</name>
</gene>
<keyword evidence="2" id="KW-0813">Transport</keyword>
<dbReference type="GO" id="GO:0055085">
    <property type="term" value="P:transmembrane transport"/>
    <property type="evidence" value="ECO:0007669"/>
    <property type="project" value="InterPro"/>
</dbReference>
<evidence type="ECO:0000256" key="4">
    <source>
        <dbReference type="ARBA" id="ARBA00022692"/>
    </source>
</evidence>
<feature type="transmembrane region" description="Helical" evidence="7">
    <location>
        <begin position="37"/>
        <end position="54"/>
    </location>
</feature>
<dbReference type="InterPro" id="IPR004776">
    <property type="entry name" value="Mem_transp_PIN-like"/>
</dbReference>
<evidence type="ECO:0000313" key="9">
    <source>
        <dbReference type="Proteomes" id="UP001178354"/>
    </source>
</evidence>
<feature type="transmembrane region" description="Helical" evidence="7">
    <location>
        <begin position="220"/>
        <end position="239"/>
    </location>
</feature>
<evidence type="ECO:0000313" key="8">
    <source>
        <dbReference type="EMBL" id="MDP1520992.1"/>
    </source>
</evidence>
<comment type="caution">
    <text evidence="8">The sequence shown here is derived from an EMBL/GenBank/DDBJ whole genome shotgun (WGS) entry which is preliminary data.</text>
</comment>
<keyword evidence="9" id="KW-1185">Reference proteome</keyword>
<feature type="transmembrane region" description="Helical" evidence="7">
    <location>
        <begin position="60"/>
        <end position="81"/>
    </location>
</feature>
<accession>A0AAW8B5J0</accession>
<dbReference type="EMBL" id="JAUUUU010000004">
    <property type="protein sequence ID" value="MDP1520992.1"/>
    <property type="molecule type" value="Genomic_DNA"/>
</dbReference>
<evidence type="ECO:0000256" key="7">
    <source>
        <dbReference type="SAM" id="Phobius"/>
    </source>
</evidence>
<evidence type="ECO:0000256" key="1">
    <source>
        <dbReference type="ARBA" id="ARBA00004141"/>
    </source>
</evidence>
<feature type="transmembrane region" description="Helical" evidence="7">
    <location>
        <begin position="245"/>
        <end position="264"/>
    </location>
</feature>
<feature type="transmembrane region" description="Helical" evidence="7">
    <location>
        <begin position="160"/>
        <end position="181"/>
    </location>
</feature>
<dbReference type="AlphaFoldDB" id="A0AAW8B5J0"/>
<dbReference type="PANTHER" id="PTHR36838">
    <property type="entry name" value="AUXIN EFFLUX CARRIER FAMILY PROTEIN"/>
    <property type="match status" value="1"/>
</dbReference>
<name>A0AAW8B5J0_9GAMM</name>
<reference evidence="8" key="1">
    <citation type="journal article" date="2010" name="Int. J. Syst. Evol. Microbiol.">
        <title>Porticoccus litoralis gen. nov., sp. nov., a gammaproteobacterium isolated from the Yellow Sea.</title>
        <authorList>
            <person name="Oh H.M."/>
            <person name="Kim H."/>
            <person name="Kim K.M."/>
            <person name="Min G.S."/>
            <person name="Cho J.C."/>
        </authorList>
    </citation>
    <scope>NUCLEOTIDE SEQUENCE</scope>
    <source>
        <strain evidence="8">DSM 25064</strain>
    </source>
</reference>
<feature type="transmembrane region" description="Helical" evidence="7">
    <location>
        <begin position="271"/>
        <end position="295"/>
    </location>
</feature>
<proteinExistence type="predicted"/>
<feature type="transmembrane region" description="Helical" evidence="7">
    <location>
        <begin position="6"/>
        <end position="25"/>
    </location>
</feature>
<dbReference type="RefSeq" id="WP_305170605.1">
    <property type="nucleotide sequence ID" value="NZ_JAUUUU010000004.1"/>
</dbReference>
<evidence type="ECO:0000256" key="6">
    <source>
        <dbReference type="ARBA" id="ARBA00023136"/>
    </source>
</evidence>
<protein>
    <submittedName>
        <fullName evidence="8">AEC family transporter</fullName>
    </submittedName>
</protein>
<sequence>MLVQLWNVMAPVLIVIGLGFCWGRSRVPYASEFVTRAVMNIGAPCLVVSAISQADISGEGFAQVAIAASVVLAGTALLGAIVIRLMGGDLRALLSPIVFPNTGNMGLPLCLFAFGEEGLALAVAFFMVQMTTLMTFGVALMSRSGTGLWATLRGLLQQPLIHAIAIALIMLASDVQLPVWVDSTLKLLGDFTIPLMLLTLGVSLSTLSTTGWWRSMGLSLLRIVGGLAFAWLAVTWMGMSGPARNVVLLQAIMPAAVFNYLLALKYDREPAAVAGIVVASTVMALVAVPLLLAILI</sequence>
<dbReference type="PANTHER" id="PTHR36838:SF1">
    <property type="entry name" value="SLR1864 PROTEIN"/>
    <property type="match status" value="1"/>
</dbReference>
<feature type="transmembrane region" description="Helical" evidence="7">
    <location>
        <begin position="193"/>
        <end position="213"/>
    </location>
</feature>
<evidence type="ECO:0000256" key="3">
    <source>
        <dbReference type="ARBA" id="ARBA00022475"/>
    </source>
</evidence>
<dbReference type="Proteomes" id="UP001178354">
    <property type="component" value="Unassembled WGS sequence"/>
</dbReference>
<dbReference type="GO" id="GO:0016020">
    <property type="term" value="C:membrane"/>
    <property type="evidence" value="ECO:0007669"/>
    <property type="project" value="UniProtKB-SubCell"/>
</dbReference>
<feature type="transmembrane region" description="Helical" evidence="7">
    <location>
        <begin position="120"/>
        <end position="140"/>
    </location>
</feature>
<organism evidence="8 9">
    <name type="scientific">Porticoccus litoralis</name>
    <dbReference type="NCBI Taxonomy" id="434086"/>
    <lineage>
        <taxon>Bacteria</taxon>
        <taxon>Pseudomonadati</taxon>
        <taxon>Pseudomonadota</taxon>
        <taxon>Gammaproteobacteria</taxon>
        <taxon>Cellvibrionales</taxon>
        <taxon>Porticoccaceae</taxon>
        <taxon>Porticoccus</taxon>
    </lineage>
</organism>
<feature type="transmembrane region" description="Helical" evidence="7">
    <location>
        <begin position="93"/>
        <end position="114"/>
    </location>
</feature>
<keyword evidence="4 7" id="KW-0812">Transmembrane</keyword>
<evidence type="ECO:0000256" key="2">
    <source>
        <dbReference type="ARBA" id="ARBA00022448"/>
    </source>
</evidence>